<reference evidence="2" key="2">
    <citation type="submission" date="2020-12" db="EMBL/GenBank/DDBJ databases">
        <title>New Spironucleus salmonicida genome in near-complete chromosomes.</title>
        <authorList>
            <person name="Xu F."/>
            <person name="Kurt Z."/>
            <person name="Jimenez-Gonzalez A."/>
            <person name="Astvaldsson A."/>
            <person name="Andersson J.O."/>
            <person name="Svard S.G."/>
        </authorList>
    </citation>
    <scope>NUCLEOTIDE SEQUENCE</scope>
    <source>
        <strain evidence="2">ATCC 50377</strain>
    </source>
</reference>
<dbReference type="VEuPathDB" id="GiardiaDB:SS50377_21766"/>
<evidence type="ECO:0000313" key="3">
    <source>
        <dbReference type="EMBL" id="KAH0576205.1"/>
    </source>
</evidence>
<sequence length="82" mass="9286">MKRLKQQMVNSRSLQLIKSSQMTDFNFIQDSFGGILIPVISCQQLQLFDLDIGSDSTIEQVWTPNDVTYAFTDGSEDFECGD</sequence>
<evidence type="ECO:0000313" key="1">
    <source>
        <dbReference type="EMBL" id="EST42373.1"/>
    </source>
</evidence>
<reference evidence="1 2" key="1">
    <citation type="journal article" date="2014" name="PLoS Genet.">
        <title>The Genome of Spironucleus salmonicida Highlights a Fish Pathogen Adapted to Fluctuating Environments.</title>
        <authorList>
            <person name="Xu F."/>
            <person name="Jerlstrom-Hultqvist J."/>
            <person name="Einarsson E."/>
            <person name="Astvaldsson A."/>
            <person name="Svard S.G."/>
            <person name="Andersson J.O."/>
        </authorList>
    </citation>
    <scope>NUCLEOTIDE SEQUENCE</scope>
    <source>
        <strain evidence="2">ATCC 50377</strain>
    </source>
</reference>
<dbReference type="AlphaFoldDB" id="V6LDP4"/>
<name>V6LDP4_9EUKA</name>
<gene>
    <name evidence="1" type="ORF">SS50377_18107</name>
    <name evidence="2" type="ORF">SS50377_21678</name>
    <name evidence="3" type="ORF">SS50377_21766</name>
</gene>
<organism evidence="1">
    <name type="scientific">Spironucleus salmonicida</name>
    <dbReference type="NCBI Taxonomy" id="348837"/>
    <lineage>
        <taxon>Eukaryota</taxon>
        <taxon>Metamonada</taxon>
        <taxon>Diplomonadida</taxon>
        <taxon>Hexamitidae</taxon>
        <taxon>Hexamitinae</taxon>
        <taxon>Spironucleus</taxon>
    </lineage>
</organism>
<dbReference type="EMBL" id="AUWU02000002">
    <property type="protein sequence ID" value="KAH0576129.1"/>
    <property type="molecule type" value="Genomic_DNA"/>
</dbReference>
<dbReference type="EMBL" id="AUWU02000002">
    <property type="protein sequence ID" value="KAH0576205.1"/>
    <property type="molecule type" value="Genomic_DNA"/>
</dbReference>
<proteinExistence type="predicted"/>
<keyword evidence="4" id="KW-1185">Reference proteome</keyword>
<dbReference type="Proteomes" id="UP000018208">
    <property type="component" value="Unassembled WGS sequence"/>
</dbReference>
<dbReference type="VEuPathDB" id="GiardiaDB:SS50377_21678"/>
<accession>V6LDP4</accession>
<evidence type="ECO:0000313" key="2">
    <source>
        <dbReference type="EMBL" id="KAH0576129.1"/>
    </source>
</evidence>
<dbReference type="EMBL" id="KI546163">
    <property type="protein sequence ID" value="EST42373.1"/>
    <property type="molecule type" value="Genomic_DNA"/>
</dbReference>
<protein>
    <submittedName>
        <fullName evidence="1">Uncharacterized protein</fullName>
    </submittedName>
</protein>
<evidence type="ECO:0000313" key="4">
    <source>
        <dbReference type="Proteomes" id="UP000018208"/>
    </source>
</evidence>